<feature type="signal peptide" evidence="11">
    <location>
        <begin position="1"/>
        <end position="19"/>
    </location>
</feature>
<dbReference type="InterPro" id="IPR050733">
    <property type="entry name" value="Vitellogenin/Apolipophorin"/>
</dbReference>
<keyword evidence="8" id="KW-1015">Disulfide bond</keyword>
<evidence type="ECO:0000256" key="3">
    <source>
        <dbReference type="ARBA" id="ARBA00022525"/>
    </source>
</evidence>
<keyword evidence="2" id="KW-0813">Transport</keyword>
<proteinExistence type="predicted"/>
<dbReference type="GO" id="GO:0005319">
    <property type="term" value="F:lipid transporter activity"/>
    <property type="evidence" value="ECO:0007669"/>
    <property type="project" value="InterPro"/>
</dbReference>
<dbReference type="InterPro" id="IPR001747">
    <property type="entry name" value="Vitellogenin_N"/>
</dbReference>
<dbReference type="InterPro" id="IPR015817">
    <property type="entry name" value="Vitellinogen_open_b-sht_sub1"/>
</dbReference>
<dbReference type="SMART" id="SM01169">
    <property type="entry name" value="DUF1943"/>
    <property type="match status" value="1"/>
</dbReference>
<evidence type="ECO:0000256" key="8">
    <source>
        <dbReference type="ARBA" id="ARBA00023157"/>
    </source>
</evidence>
<evidence type="ECO:0000256" key="2">
    <source>
        <dbReference type="ARBA" id="ARBA00022448"/>
    </source>
</evidence>
<evidence type="ECO:0000256" key="7">
    <source>
        <dbReference type="ARBA" id="ARBA00023121"/>
    </source>
</evidence>
<evidence type="ECO:0000313" key="14">
    <source>
        <dbReference type="Proteomes" id="UP000019118"/>
    </source>
</evidence>
<keyword evidence="3" id="KW-0964">Secreted</keyword>
<evidence type="ECO:0000259" key="12">
    <source>
        <dbReference type="PROSITE" id="PS51211"/>
    </source>
</evidence>
<evidence type="ECO:0000256" key="10">
    <source>
        <dbReference type="PROSITE-ProRule" id="PRU00557"/>
    </source>
</evidence>
<dbReference type="SUPFAM" id="SSF48431">
    <property type="entry name" value="Lipovitellin-phosvitin complex, superhelical domain"/>
    <property type="match status" value="1"/>
</dbReference>
<reference evidence="13" key="2">
    <citation type="submission" date="2024-08" db="UniProtKB">
        <authorList>
            <consortium name="EnsemblMetazoa"/>
        </authorList>
    </citation>
    <scope>IDENTIFICATION</scope>
</reference>
<dbReference type="PANTHER" id="PTHR23345">
    <property type="entry name" value="VITELLOGENIN-RELATED"/>
    <property type="match status" value="1"/>
</dbReference>
<evidence type="ECO:0000256" key="5">
    <source>
        <dbReference type="ARBA" id="ARBA00022761"/>
    </source>
</evidence>
<reference evidence="14" key="1">
    <citation type="journal article" date="2013" name="Genome Biol.">
        <title>Draft genome of the mountain pine beetle, Dendroctonus ponderosae Hopkins, a major forest pest.</title>
        <authorList>
            <person name="Keeling C.I."/>
            <person name="Yuen M.M."/>
            <person name="Liao N.Y."/>
            <person name="Docking T.R."/>
            <person name="Chan S.K."/>
            <person name="Taylor G.A."/>
            <person name="Palmquist D.L."/>
            <person name="Jackman S.D."/>
            <person name="Nguyen A."/>
            <person name="Li M."/>
            <person name="Henderson H."/>
            <person name="Janes J.K."/>
            <person name="Zhao Y."/>
            <person name="Pandoh P."/>
            <person name="Moore R."/>
            <person name="Sperling F.A."/>
            <person name="Huber D.P."/>
            <person name="Birol I."/>
            <person name="Jones S.J."/>
            <person name="Bohlmann J."/>
        </authorList>
    </citation>
    <scope>NUCLEOTIDE SEQUENCE</scope>
</reference>
<dbReference type="SUPFAM" id="SSF56968">
    <property type="entry name" value="Lipovitellin-phosvitin complex, beta-sheet shell regions"/>
    <property type="match status" value="2"/>
</dbReference>
<dbReference type="KEGG" id="dpa:109537874"/>
<protein>
    <recommendedName>
        <fullName evidence="12">Vitellogenin domain-containing protein</fullName>
    </recommendedName>
</protein>
<dbReference type="InterPro" id="IPR015255">
    <property type="entry name" value="Vitellinogen_open_b-sht"/>
</dbReference>
<dbReference type="Gene3D" id="2.20.50.20">
    <property type="entry name" value="Lipovitellin. Chain A, domain 3"/>
    <property type="match status" value="1"/>
</dbReference>
<dbReference type="Pfam" id="PF01347">
    <property type="entry name" value="Vitellogenin_N"/>
    <property type="match status" value="1"/>
</dbReference>
<dbReference type="GO" id="GO:0008289">
    <property type="term" value="F:lipid binding"/>
    <property type="evidence" value="ECO:0007669"/>
    <property type="project" value="UniProtKB-KW"/>
</dbReference>
<dbReference type="Pfam" id="PF06448">
    <property type="entry name" value="DUF1081"/>
    <property type="match status" value="1"/>
</dbReference>
<dbReference type="Pfam" id="PF09172">
    <property type="entry name" value="Vit_open_b-sht"/>
    <property type="match status" value="1"/>
</dbReference>
<comment type="caution">
    <text evidence="10">Lacks conserved residue(s) required for the propagation of feature annotation.</text>
</comment>
<evidence type="ECO:0000256" key="4">
    <source>
        <dbReference type="ARBA" id="ARBA00022729"/>
    </source>
</evidence>
<dbReference type="FunFam" id="2.20.50.20:FF:000007">
    <property type="entry name" value="von Willebrand factor type D domaincontaining protein"/>
    <property type="match status" value="1"/>
</dbReference>
<keyword evidence="9" id="KW-0325">Glycoprotein</keyword>
<dbReference type="InterPro" id="IPR015819">
    <property type="entry name" value="Lipid_transp_b-sht_shell"/>
</dbReference>
<keyword evidence="6" id="KW-0445">Lipid transport</keyword>
<keyword evidence="4 11" id="KW-0732">Signal</keyword>
<dbReference type="GO" id="GO:0045735">
    <property type="term" value="F:nutrient reservoir activity"/>
    <property type="evidence" value="ECO:0007669"/>
    <property type="project" value="UniProtKB-KW"/>
</dbReference>
<keyword evidence="14" id="KW-1185">Reference proteome</keyword>
<dbReference type="InterPro" id="IPR015816">
    <property type="entry name" value="Vitellinogen_b-sht_N"/>
</dbReference>
<dbReference type="Gene3D" id="2.20.80.10">
    <property type="entry name" value="Lipovitellin-phosvitin complex, chain A, domain 4"/>
    <property type="match status" value="1"/>
</dbReference>
<sequence length="3396" mass="387387">MRKVSILWLLSELFVWALSQHINPLKDPTICGIPACPDTGHKFKYVPERYYTYKYSIEARSIFNGTSKNESTLFIDADVTFNFLTPCDGLLTLSDVTLSEIASRDNEENPTSTNSQLFSDMISESTLRFAFKDGIVYEICPDENEKTYPLNFKRGILSMIQNSMKRFDLDYSGDEEDVRGVCSTTYAVLGAKETSLLIEKTKKLDSCTDRIKINSVIQMTPSTFQSGIKHENILQSSSRCVLSIDQNIYKEISCEENFILEPFSNKAAGASTIVIQKLVLKEQGEKHSGEENEISTRTNLKFDHNIPKQPANGDLRKTRDLIKKLCKESQHDLQSDFSDLFGKFIYGLRGLSYPALSSFYAHSGAACPSAKKHTLEALPYVNTAGSLSLMKDIILADTISESTLEDWMSSLAFIPNPDRSMMESALVILTDKPFSTNIALSIASLAHTFCTTVPNCERVTALYSIVEYFENFLSDLLEENTDDRIIQDKIIVTLKALSTIGWISDKYEEELFKVVGDSNLDVGVRVAAVETFRRLPCEKHRNYFEGIFGDQQQDTEVRIASYLQVMRCPNYLLVRSIAYNLRYEEVNQVGSFVWSHLHNILKSANPLKVEIQSLLSEEDLVEKFSSDLRKFSHNREGSLYFDEYNLGGNYETNVLFSPSSYIPRAAMLNLTVDLFGKHVNLLEVYGRVEGLERYLESFFGPGGKANTFKEKMEEYKMRWIRETNTNNPIESKVQEMADTARNTKNDPTIAFGFKVFGNDLKYASIKGDREIQEALEYFNFLNYLKEILSGKEIQYKKATMFLDSNYVVPSGAGLPLFLSALGTASVNIKLYGSLKAAGFTKKKELDLVANFEPSASIGISGEMSLSAFYESTSVKLKTDMQSSVAVKGDIKIRAAKLVSIKFSLPKKNTILFGARSELLVRQQNIEMPQEGLTEATVSNSLCSWQAISDAIGLKLCLDYSYKNTTAIPSAPIFAIAGPTNFDVYVQKSDPTANVYLFEYKWSQGRDLSMISLTFDTPGSMIKRLMHANFTIDKTSNNLTMLMQSSSGMILARGRIKNTDDQKIFQMTLDINDMKHFDASLAYDRVKKLNGFAYKPKMYLGINGQRVMELQGSIDLISKKEISQYTVDLKFQTKRLTSKLFGYISKTDSSIGTDLHMDYKFVNVKEQRLSVRLSLANRSRKNLAVVIGTCDVSSTAYPEFNFNGNVTFQRSGSHMEFKVGLIQNPLPLNDPNSDFESLKFDFVFSHKAFSDSRQTIKAIANVKRKSSNLDMKGLLLYESINSDFNLECSVNYGKDKQVSVTIFWSHPRTTLEEIKAHINITVPTFTPMAVKVEISEIHSRDYKIDINGTTFSGHSAHAIGFYQDTSTALASNHHLKVFVNSPNFKDVNADLVFYRDNDQFRTDIKATYDDNDYQLYFNHNSTSDKDMHTDIRVKYKTKLYTLNAAVNRGEHLKIAVELHIDQIRDVEFSVWIFNEETQRALGFDINWDANRDPNQKLLVVANFTKAADFNYNADLIVSYPGRTIIGKYQFILEKGHIDMLATISWDDGKSFAVNLNVKYQFENEVFFEISSRLNTPLDSLKNMKLYGIFEHLENKYSLNGALTWNPRQKVSINLFGDHSSDGSDVNFDCRYSCSLQSTLGHIPNVNATIKHSQNYTDYKSLIYLMYNPDFIIDVDSYWQHQTNEHFSNLSGTVNTLTPFKGLEKGILVTKIFYTEDKHLRGVAEIDLDHKKMLVAMEGKFKKLMDSMFIANISTTEEKYQCQFKISKKDRHFVALITYPDGNLGTEVLFALNDLIDFDVKIFLATPIEFLQKVLIVAKLHTGKADFRIGWNSLLLGFSGIAHYVNIIDFQYTYKIYTPIKDFEENGLVAKLIFKKGLDFETSLQLSRYKLGVKLIGKPKPKPLKELGINVRDVYYSKVSHRNSDKDDDFLSFEGLIEVDAIIYPTIKGQLEIDQKGPVYVLQSKVLLPHGAATIFDEFQYIDVLSMANTLRIITPYKTFNSIHSDFKLQFVQNSHYMFNLGLGYKNDSTPITTGILVEYNVDRRDISDRNYNVTLDVNTPFKAFPKLKLFGAFETEENFYRTKLLFTTNRSDISLDATTETDGGWLGLTSEFHAITPLFKLPQSQLSLTKLTDSSDNYFEVRLKVPEKLKSEVYFRTSWLFKAPREFRTILELETPFTGLENTKAGVDFMAMEDKTTLSAYLHLNPIEAEVNSTFENNVLISNSLIKFNENIFPLNVNCKVLTPAPNRLELNGTLLLRDEVFGINGNVDLIGSLPLQVLITLIPQANSVPSTFQYNIETTLNGYGLVGSLSYSNRLTHFSGNAKANDKLNWEIRFKVDPPNPDQTFLLHAVANSATDIMHLDIECQSNIPQLEHPRFGLTYRDEKILNKLEGYFILTKVNGSADVEMTWLYLEDMLLKAKGNYQNPLYASSSQVALYYKNIGKDFSELNTGCDLIIDRLWQAGANVLFRLPAKNNISLEGHINIPNNAKDTHSVFGKLVYGTGLSFIDYLLRYKSSEPVKKFGLFGEVSLENKHNLSGNAIIEWNEKEFHNNANFKLLEKSFDVLYKLKTPNYQEKHLFVGQLSYNGTNEIHNVTCKTFYPEDSSLLYGTINYVELANMVGMLNISIPNKSLNFTGVRFQSETNSNIHNRLIKVFWANETALLDSKCAIKTGNTNSERHYKGDLLVELPLATRHIGLVDYEYDKKAALSTGRATVQYNDENILEGKYNCLSESRADIEVDRIHVELLNNRVPVGADYVHRHESGMPREGYNAPTLDNKHIHVYHLQNRSKFNLTGEINVETRQDGQAYVVAATHLNRTVTLSADYSIQPQEYKQHSRLELSPEVWIGYDFSLINKTTDNIFDVEMFLINISYPRRNFSAQGFYNISDSLVSTDILLVWDKDNKSVEAALDWRKIALHRDEIKLLFKHPSFEKDVMLMTNYGYQKSSLEGQVIIDYSSNPEQKVTFEVRGEDKSKGPTYNYSYNIFAEHKATNLYLNCFGHVHWSPRKCGTEYIADYKKSFLPLSRSVALVKVDFDLNDVVLKKEDIIGKSYFWGRYGGHFPIYTANITSAHGINYTSGHFNANLKEKVVSANVNLTEDGSQCLHIYGVIPDARSARFEIWRDYDDKRLTDLFYYLKLNHSRLIMSELKWRPELIKDVQDEIRSKALQLYYESLDQINNTRQYIRAESVDAIDGIWQDAKPILSTFLIELRNLTVIEEDLGHLRDFINKSYHSNEFYLKDISSVVLMLFDDLSIKTHLQSLPKIFQELWTAMGASGKNIKDSINFVIEKIKVYYANTTQFIHDLINGDPVKHLSKILEKIVDQYDDYIRNVHVLTLHYIEKLWVETYDMIVDNFHQILAALEPTFLKFIHYAETIIWTTGKEFIDFLYIRKNKIIESA</sequence>
<evidence type="ECO:0000256" key="11">
    <source>
        <dbReference type="SAM" id="SignalP"/>
    </source>
</evidence>
<dbReference type="Proteomes" id="UP000019118">
    <property type="component" value="Unassembled WGS sequence"/>
</dbReference>
<evidence type="ECO:0000313" key="13">
    <source>
        <dbReference type="EnsemblMetazoa" id="XP_019760355.1"/>
    </source>
</evidence>
<evidence type="ECO:0000256" key="9">
    <source>
        <dbReference type="ARBA" id="ARBA00023180"/>
    </source>
</evidence>
<dbReference type="EnsemblMetazoa" id="XM_019904796.1">
    <property type="protein sequence ID" value="XP_019760355.1"/>
    <property type="gene ID" value="LOC109537874"/>
</dbReference>
<feature type="chain" id="PRO_5043512830" description="Vitellogenin domain-containing protein" evidence="11">
    <location>
        <begin position="20"/>
        <end position="3396"/>
    </location>
</feature>
<accession>A0AAR5PH25</accession>
<name>A0AAR5PH25_DENPD</name>
<dbReference type="GO" id="GO:0005576">
    <property type="term" value="C:extracellular region"/>
    <property type="evidence" value="ECO:0007669"/>
    <property type="project" value="UniProtKB-SubCell"/>
</dbReference>
<dbReference type="PANTHER" id="PTHR23345:SF15">
    <property type="entry name" value="VITELLOGENIN 1-RELATED"/>
    <property type="match status" value="1"/>
</dbReference>
<dbReference type="Gene3D" id="1.25.10.20">
    <property type="entry name" value="Vitellinogen, superhelical"/>
    <property type="match status" value="1"/>
</dbReference>
<feature type="domain" description="Vitellogenin" evidence="12">
    <location>
        <begin position="45"/>
        <end position="666"/>
    </location>
</feature>
<evidence type="ECO:0000256" key="1">
    <source>
        <dbReference type="ARBA" id="ARBA00004613"/>
    </source>
</evidence>
<comment type="subcellular location">
    <subcellularLocation>
        <location evidence="1">Secreted</location>
    </subcellularLocation>
</comment>
<dbReference type="CTD" id="34283"/>
<dbReference type="GeneID" id="109537874"/>
<evidence type="ECO:0000256" key="6">
    <source>
        <dbReference type="ARBA" id="ARBA00023055"/>
    </source>
</evidence>
<keyword evidence="5" id="KW-0758">Storage protein</keyword>
<dbReference type="PROSITE" id="PS51211">
    <property type="entry name" value="VITELLOGENIN"/>
    <property type="match status" value="1"/>
</dbReference>
<keyword evidence="7" id="KW-0446">Lipid-binding</keyword>
<dbReference type="SMART" id="SM00638">
    <property type="entry name" value="LPD_N"/>
    <property type="match status" value="1"/>
</dbReference>
<dbReference type="InterPro" id="IPR011030">
    <property type="entry name" value="Lipovitellin_superhlx_dom"/>
</dbReference>
<dbReference type="InterPro" id="IPR009454">
    <property type="entry name" value="Lipid_transpt_open_b-sht"/>
</dbReference>
<dbReference type="Gene3D" id="2.30.230.10">
    <property type="entry name" value="Lipovitellin, beta-sheet shell regions, chain A"/>
    <property type="match status" value="1"/>
</dbReference>
<organism evidence="13 14">
    <name type="scientific">Dendroctonus ponderosae</name>
    <name type="common">Mountain pine beetle</name>
    <dbReference type="NCBI Taxonomy" id="77166"/>
    <lineage>
        <taxon>Eukaryota</taxon>
        <taxon>Metazoa</taxon>
        <taxon>Ecdysozoa</taxon>
        <taxon>Arthropoda</taxon>
        <taxon>Hexapoda</taxon>
        <taxon>Insecta</taxon>
        <taxon>Pterygota</taxon>
        <taxon>Neoptera</taxon>
        <taxon>Endopterygota</taxon>
        <taxon>Coleoptera</taxon>
        <taxon>Polyphaga</taxon>
        <taxon>Cucujiformia</taxon>
        <taxon>Curculionidae</taxon>
        <taxon>Scolytinae</taxon>
        <taxon>Dendroctonus</taxon>
    </lineage>
</organism>